<dbReference type="EMBL" id="SMCS01000002">
    <property type="protein sequence ID" value="TCV96238.1"/>
    <property type="molecule type" value="Genomic_DNA"/>
</dbReference>
<dbReference type="Gene3D" id="1.10.10.10">
    <property type="entry name" value="Winged helix-like DNA-binding domain superfamily/Winged helix DNA-binding domain"/>
    <property type="match status" value="1"/>
</dbReference>
<protein>
    <submittedName>
        <fullName evidence="5">MarR family transcriptional regulator</fullName>
    </submittedName>
</protein>
<evidence type="ECO:0000259" key="4">
    <source>
        <dbReference type="PROSITE" id="PS50995"/>
    </source>
</evidence>
<reference evidence="5 6" key="1">
    <citation type="submission" date="2019-03" db="EMBL/GenBank/DDBJ databases">
        <title>Above-ground endophytic microbial communities from plants in different locations in the United States.</title>
        <authorList>
            <person name="Frank C."/>
        </authorList>
    </citation>
    <scope>NUCLEOTIDE SEQUENCE [LARGE SCALE GENOMIC DNA]</scope>
    <source>
        <strain evidence="5 6">LP_13_YM</strain>
    </source>
</reference>
<dbReference type="PRINTS" id="PR00598">
    <property type="entry name" value="HTHMARR"/>
</dbReference>
<evidence type="ECO:0000256" key="2">
    <source>
        <dbReference type="ARBA" id="ARBA00023125"/>
    </source>
</evidence>
<keyword evidence="6" id="KW-1185">Reference proteome</keyword>
<dbReference type="InterPro" id="IPR036390">
    <property type="entry name" value="WH_DNA-bd_sf"/>
</dbReference>
<evidence type="ECO:0000313" key="6">
    <source>
        <dbReference type="Proteomes" id="UP000295645"/>
    </source>
</evidence>
<dbReference type="SMART" id="SM00347">
    <property type="entry name" value="HTH_MARR"/>
    <property type="match status" value="1"/>
</dbReference>
<proteinExistence type="predicted"/>
<sequence length="163" mass="18235">MSSFAPTEQRLDVTLGKYREFPRQPAVLVRLVKHLYKQIHDEANAILRPYGLNHPEYNILMMMYGTPDNAMNPSQLSDAAGEKSANVTRLTNQLCDKGLIARTASEDDRRKVTLTLTDEGTALIESFLPGISMLLLQQTGNLTTDEQGQLEKLLKKMLEGFPA</sequence>
<dbReference type="Pfam" id="PF01047">
    <property type="entry name" value="MarR"/>
    <property type="match status" value="1"/>
</dbReference>
<evidence type="ECO:0000313" key="5">
    <source>
        <dbReference type="EMBL" id="TCV96238.1"/>
    </source>
</evidence>
<dbReference type="PROSITE" id="PS50995">
    <property type="entry name" value="HTH_MARR_2"/>
    <property type="match status" value="1"/>
</dbReference>
<keyword evidence="3" id="KW-0804">Transcription</keyword>
<dbReference type="PANTHER" id="PTHR42756:SF1">
    <property type="entry name" value="TRANSCRIPTIONAL REPRESSOR OF EMRAB OPERON"/>
    <property type="match status" value="1"/>
</dbReference>
<accession>A0A4R3YWM6</accession>
<dbReference type="OrthoDB" id="8907575at2"/>
<dbReference type="RefSeq" id="WP_132142436.1">
    <property type="nucleotide sequence ID" value="NZ_SMCS01000002.1"/>
</dbReference>
<comment type="caution">
    <text evidence="5">The sequence shown here is derived from an EMBL/GenBank/DDBJ whole genome shotgun (WGS) entry which is preliminary data.</text>
</comment>
<dbReference type="SUPFAM" id="SSF46785">
    <property type="entry name" value="Winged helix' DNA-binding domain"/>
    <property type="match status" value="1"/>
</dbReference>
<organism evidence="5 6">
    <name type="scientific">Luteibacter rhizovicinus</name>
    <dbReference type="NCBI Taxonomy" id="242606"/>
    <lineage>
        <taxon>Bacteria</taxon>
        <taxon>Pseudomonadati</taxon>
        <taxon>Pseudomonadota</taxon>
        <taxon>Gammaproteobacteria</taxon>
        <taxon>Lysobacterales</taxon>
        <taxon>Rhodanobacteraceae</taxon>
        <taxon>Luteibacter</taxon>
    </lineage>
</organism>
<dbReference type="AlphaFoldDB" id="A0A4R3YWM6"/>
<feature type="domain" description="HTH marR-type" evidence="4">
    <location>
        <begin position="25"/>
        <end position="159"/>
    </location>
</feature>
<evidence type="ECO:0000256" key="3">
    <source>
        <dbReference type="ARBA" id="ARBA00023163"/>
    </source>
</evidence>
<keyword evidence="1" id="KW-0805">Transcription regulation</keyword>
<keyword evidence="2" id="KW-0238">DNA-binding</keyword>
<evidence type="ECO:0000256" key="1">
    <source>
        <dbReference type="ARBA" id="ARBA00023015"/>
    </source>
</evidence>
<dbReference type="InterPro" id="IPR000835">
    <property type="entry name" value="HTH_MarR-typ"/>
</dbReference>
<gene>
    <name evidence="5" type="ORF">EC912_102588</name>
</gene>
<dbReference type="InterPro" id="IPR036388">
    <property type="entry name" value="WH-like_DNA-bd_sf"/>
</dbReference>
<name>A0A4R3YWM6_9GAMM</name>
<dbReference type="GO" id="GO:0003677">
    <property type="term" value="F:DNA binding"/>
    <property type="evidence" value="ECO:0007669"/>
    <property type="project" value="UniProtKB-KW"/>
</dbReference>
<dbReference type="Proteomes" id="UP000295645">
    <property type="component" value="Unassembled WGS sequence"/>
</dbReference>
<dbReference type="PANTHER" id="PTHR42756">
    <property type="entry name" value="TRANSCRIPTIONAL REGULATOR, MARR"/>
    <property type="match status" value="1"/>
</dbReference>
<dbReference type="GO" id="GO:0003700">
    <property type="term" value="F:DNA-binding transcription factor activity"/>
    <property type="evidence" value="ECO:0007669"/>
    <property type="project" value="InterPro"/>
</dbReference>